<protein>
    <submittedName>
        <fullName evidence="10">DHA2 family multidrug resistance protein-like MFS transporter</fullName>
    </submittedName>
</protein>
<evidence type="ECO:0000313" key="10">
    <source>
        <dbReference type="EMBL" id="NYF38261.1"/>
    </source>
</evidence>
<feature type="transmembrane region" description="Helical" evidence="8">
    <location>
        <begin position="480"/>
        <end position="499"/>
    </location>
</feature>
<comment type="subcellular location">
    <subcellularLocation>
        <location evidence="1">Cell membrane</location>
        <topology evidence="1">Multi-pass membrane protein</topology>
    </subcellularLocation>
</comment>
<reference evidence="10 11" key="1">
    <citation type="submission" date="2020-07" db="EMBL/GenBank/DDBJ databases">
        <title>Sequencing the genomes of 1000 actinobacteria strains.</title>
        <authorList>
            <person name="Klenk H.-P."/>
        </authorList>
    </citation>
    <scope>NUCLEOTIDE SEQUENCE [LARGE SCALE GENOMIC DNA]</scope>
    <source>
        <strain evidence="10 11">DSM 45763</strain>
    </source>
</reference>
<feature type="transmembrane region" description="Helical" evidence="8">
    <location>
        <begin position="61"/>
        <end position="80"/>
    </location>
</feature>
<feature type="transmembrane region" description="Helical" evidence="8">
    <location>
        <begin position="408"/>
        <end position="426"/>
    </location>
</feature>
<dbReference type="Proteomes" id="UP000576393">
    <property type="component" value="Unassembled WGS sequence"/>
</dbReference>
<dbReference type="AlphaFoldDB" id="A0A852UX00"/>
<evidence type="ECO:0000256" key="4">
    <source>
        <dbReference type="ARBA" id="ARBA00022692"/>
    </source>
</evidence>
<feature type="transmembrane region" description="Helical" evidence="8">
    <location>
        <begin position="143"/>
        <end position="164"/>
    </location>
</feature>
<evidence type="ECO:0000256" key="5">
    <source>
        <dbReference type="ARBA" id="ARBA00022989"/>
    </source>
</evidence>
<feature type="transmembrane region" description="Helical" evidence="8">
    <location>
        <begin position="272"/>
        <end position="296"/>
    </location>
</feature>
<keyword evidence="11" id="KW-1185">Reference proteome</keyword>
<dbReference type="SUPFAM" id="SSF103473">
    <property type="entry name" value="MFS general substrate transporter"/>
    <property type="match status" value="1"/>
</dbReference>
<comment type="caution">
    <text evidence="10">The sequence shown here is derived from an EMBL/GenBank/DDBJ whole genome shotgun (WGS) entry which is preliminary data.</text>
</comment>
<keyword evidence="3" id="KW-1003">Cell membrane</keyword>
<evidence type="ECO:0000256" key="1">
    <source>
        <dbReference type="ARBA" id="ARBA00004651"/>
    </source>
</evidence>
<gene>
    <name evidence="10" type="ORF">HDA43_000420</name>
</gene>
<dbReference type="GO" id="GO:0005886">
    <property type="term" value="C:plasma membrane"/>
    <property type="evidence" value="ECO:0007669"/>
    <property type="project" value="UniProtKB-SubCell"/>
</dbReference>
<feature type="transmembrane region" description="Helical" evidence="8">
    <location>
        <begin position="361"/>
        <end position="387"/>
    </location>
</feature>
<feature type="domain" description="Major facilitator superfamily (MFS) profile" evidence="9">
    <location>
        <begin position="19"/>
        <end position="507"/>
    </location>
</feature>
<feature type="transmembrane region" description="Helical" evidence="8">
    <location>
        <begin position="20"/>
        <end position="41"/>
    </location>
</feature>
<dbReference type="PANTHER" id="PTHR42718:SF47">
    <property type="entry name" value="METHYL VIOLOGEN RESISTANCE PROTEIN SMVA"/>
    <property type="match status" value="1"/>
</dbReference>
<evidence type="ECO:0000256" key="7">
    <source>
        <dbReference type="SAM" id="MobiDB-lite"/>
    </source>
</evidence>
<feature type="transmembrane region" description="Helical" evidence="8">
    <location>
        <begin position="234"/>
        <end position="251"/>
    </location>
</feature>
<evidence type="ECO:0000256" key="8">
    <source>
        <dbReference type="SAM" id="Phobius"/>
    </source>
</evidence>
<sequence length="551" mass="55517">MDTTPEAGAVRAGPRQWAGLAVLALPTLLLSLDMSVLYLALPHLSAELDATATQQLWITDIYGFLIAGFLVTMGGLGDLVGRRKLLLIGAACFTVASVAAAYSSSAEMLIVSRALLGVAGATLMPSTMALLGNMFPDPRQMGTAIAVWMSCFMGGMALGPLVGGLMLQRFWWGSVFLLAIPVMALLLIAGPLLLPEYRDPAGGRIDLASVALSLATILPFVYGLKELAKHGWEPQYLLSIAVGIIVGVFFVRRQRTLETPLLDLRLFAHRTFRAALVVMVLGGAASGSFFLVSMFLQTVKGMSPLEAGLWLVPSTGATIASVMLAPVIARRFRPGHVIAAGLTVTAVGYLMLSQVDGSTGMAFVLTGLIVGAVGAGPMGALGTGLIFTSVPPEKTGAASAISETGGEFGIAFGVAVLGSVGAAVYGSQITVPDQVPAAAAAAAREGIAGAVGAAEQVGGTLGAELLTAAREAFTTAMNSATGASAALALALAVVAAIALGHVPPTGQAEAAAGAEGGPEQAGEAAATAQDGRAGEHSAPAGAAAETANASG</sequence>
<dbReference type="PANTHER" id="PTHR42718">
    <property type="entry name" value="MAJOR FACILITATOR SUPERFAMILY MULTIDRUG TRANSPORTER MFSC"/>
    <property type="match status" value="1"/>
</dbReference>
<evidence type="ECO:0000256" key="3">
    <source>
        <dbReference type="ARBA" id="ARBA00022475"/>
    </source>
</evidence>
<feature type="transmembrane region" description="Helical" evidence="8">
    <location>
        <begin position="170"/>
        <end position="193"/>
    </location>
</feature>
<dbReference type="CDD" id="cd17321">
    <property type="entry name" value="MFS_MMR_MDR_like"/>
    <property type="match status" value="1"/>
</dbReference>
<dbReference type="InterPro" id="IPR011701">
    <property type="entry name" value="MFS"/>
</dbReference>
<dbReference type="Gene3D" id="1.20.1720.10">
    <property type="entry name" value="Multidrug resistance protein D"/>
    <property type="match status" value="1"/>
</dbReference>
<keyword evidence="5 8" id="KW-1133">Transmembrane helix</keyword>
<feature type="transmembrane region" description="Helical" evidence="8">
    <location>
        <begin position="205"/>
        <end position="222"/>
    </location>
</feature>
<dbReference type="Pfam" id="PF07690">
    <property type="entry name" value="MFS_1"/>
    <property type="match status" value="1"/>
</dbReference>
<dbReference type="RefSeq" id="WP_179818041.1">
    <property type="nucleotide sequence ID" value="NZ_JACCCO010000001.1"/>
</dbReference>
<feature type="transmembrane region" description="Helical" evidence="8">
    <location>
        <begin position="110"/>
        <end position="131"/>
    </location>
</feature>
<dbReference type="GO" id="GO:0022857">
    <property type="term" value="F:transmembrane transporter activity"/>
    <property type="evidence" value="ECO:0007669"/>
    <property type="project" value="InterPro"/>
</dbReference>
<dbReference type="Gene3D" id="1.20.1250.20">
    <property type="entry name" value="MFS general substrate transporter like domains"/>
    <property type="match status" value="1"/>
</dbReference>
<organism evidence="10 11">
    <name type="scientific">Streptosporangium sandarakinum</name>
    <dbReference type="NCBI Taxonomy" id="1260955"/>
    <lineage>
        <taxon>Bacteria</taxon>
        <taxon>Bacillati</taxon>
        <taxon>Actinomycetota</taxon>
        <taxon>Actinomycetes</taxon>
        <taxon>Streptosporangiales</taxon>
        <taxon>Streptosporangiaceae</taxon>
        <taxon>Streptosporangium</taxon>
    </lineage>
</organism>
<proteinExistence type="predicted"/>
<dbReference type="InterPro" id="IPR036259">
    <property type="entry name" value="MFS_trans_sf"/>
</dbReference>
<evidence type="ECO:0000313" key="11">
    <source>
        <dbReference type="Proteomes" id="UP000576393"/>
    </source>
</evidence>
<keyword evidence="2" id="KW-0813">Transport</keyword>
<keyword evidence="6 8" id="KW-0472">Membrane</keyword>
<evidence type="ECO:0000259" key="9">
    <source>
        <dbReference type="PROSITE" id="PS50850"/>
    </source>
</evidence>
<feature type="transmembrane region" description="Helical" evidence="8">
    <location>
        <begin position="85"/>
        <end position="104"/>
    </location>
</feature>
<dbReference type="PROSITE" id="PS50850">
    <property type="entry name" value="MFS"/>
    <property type="match status" value="1"/>
</dbReference>
<accession>A0A852UX00</accession>
<name>A0A852UX00_9ACTN</name>
<evidence type="ECO:0000256" key="2">
    <source>
        <dbReference type="ARBA" id="ARBA00022448"/>
    </source>
</evidence>
<feature type="transmembrane region" description="Helical" evidence="8">
    <location>
        <begin position="308"/>
        <end position="329"/>
    </location>
</feature>
<dbReference type="EMBL" id="JACCCO010000001">
    <property type="protein sequence ID" value="NYF38261.1"/>
    <property type="molecule type" value="Genomic_DNA"/>
</dbReference>
<feature type="region of interest" description="Disordered" evidence="7">
    <location>
        <begin position="507"/>
        <end position="551"/>
    </location>
</feature>
<dbReference type="InterPro" id="IPR001958">
    <property type="entry name" value="Tet-R_TetA/multi-R_MdtG-like"/>
</dbReference>
<evidence type="ECO:0000256" key="6">
    <source>
        <dbReference type="ARBA" id="ARBA00023136"/>
    </source>
</evidence>
<feature type="transmembrane region" description="Helical" evidence="8">
    <location>
        <begin position="336"/>
        <end position="355"/>
    </location>
</feature>
<keyword evidence="4 8" id="KW-0812">Transmembrane</keyword>
<dbReference type="InterPro" id="IPR020846">
    <property type="entry name" value="MFS_dom"/>
</dbReference>
<dbReference type="PRINTS" id="PR01035">
    <property type="entry name" value="TCRTETA"/>
</dbReference>